<dbReference type="InterPro" id="IPR007832">
    <property type="entry name" value="RNA_pol_Rpc34"/>
</dbReference>
<evidence type="ECO:0000256" key="6">
    <source>
        <dbReference type="PIRNR" id="PIRNR028763"/>
    </source>
</evidence>
<dbReference type="Gene3D" id="1.10.10.10">
    <property type="entry name" value="Winged helix-like DNA-binding domain superfamily/Winged helix DNA-binding domain"/>
    <property type="match status" value="1"/>
</dbReference>
<dbReference type="GO" id="GO:0005666">
    <property type="term" value="C:RNA polymerase III complex"/>
    <property type="evidence" value="ECO:0007669"/>
    <property type="project" value="UniProtKB-UniRule"/>
</dbReference>
<proteinExistence type="inferred from homology"/>
<dbReference type="InterPro" id="IPR036388">
    <property type="entry name" value="WH-like_DNA-bd_sf"/>
</dbReference>
<comment type="similarity">
    <text evidence="2 6">Belongs to the eukaryotic RPC34/RPC39 RNA polymerase subunit family.</text>
</comment>
<evidence type="ECO:0000256" key="1">
    <source>
        <dbReference type="ARBA" id="ARBA00004123"/>
    </source>
</evidence>
<dbReference type="EMBL" id="FR824340">
    <property type="protein sequence ID" value="CCA25394.1"/>
    <property type="molecule type" value="Genomic_DNA"/>
</dbReference>
<keyword evidence="5 6" id="KW-0539">Nucleus</keyword>
<dbReference type="AlphaFoldDB" id="F0WVF3"/>
<dbReference type="GO" id="GO:0005654">
    <property type="term" value="C:nucleoplasm"/>
    <property type="evidence" value="ECO:0007669"/>
    <property type="project" value="UniProtKB-ARBA"/>
</dbReference>
<dbReference type="HOGENOM" id="CLU_033661_1_0_1"/>
<comment type="function">
    <text evidence="6">DNA-dependent RNA polymerase catalyzes the transcription of DNA into RNA using the four ribonucleoside triphosphates as substrates. Specific peripheric component of RNA polymerase III which synthesizes small RNAs, such as 5S rRNA and tRNAs.</text>
</comment>
<keyword evidence="4 6" id="KW-0804">Transcription</keyword>
<evidence type="ECO:0000256" key="2">
    <source>
        <dbReference type="ARBA" id="ARBA00011038"/>
    </source>
</evidence>
<dbReference type="SUPFAM" id="SSF46785">
    <property type="entry name" value="Winged helix' DNA-binding domain"/>
    <property type="match status" value="1"/>
</dbReference>
<dbReference type="FunFam" id="1.10.10.10:FF:000116">
    <property type="entry name" value="DNA-directed RNA polymerase III subunit RPC6"/>
    <property type="match status" value="1"/>
</dbReference>
<dbReference type="Pfam" id="PF05158">
    <property type="entry name" value="RNA_pol_Rpc34"/>
    <property type="match status" value="3"/>
</dbReference>
<dbReference type="InterPro" id="IPR016049">
    <property type="entry name" value="RNA_pol_Rpc34-like"/>
</dbReference>
<keyword evidence="3 6" id="KW-0240">DNA-directed RNA polymerase</keyword>
<reference evidence="7" key="1">
    <citation type="journal article" date="2011" name="PLoS Biol.">
        <title>Gene gain and loss during evolution of obligate parasitism in the white rust pathogen of Arabidopsis thaliana.</title>
        <authorList>
            <person name="Kemen E."/>
            <person name="Gardiner A."/>
            <person name="Schultz-Larsen T."/>
            <person name="Kemen A.C."/>
            <person name="Balmuth A.L."/>
            <person name="Robert-Seilaniantz A."/>
            <person name="Bailey K."/>
            <person name="Holub E."/>
            <person name="Studholme D.J."/>
            <person name="Maclean D."/>
            <person name="Jones J.D."/>
        </authorList>
    </citation>
    <scope>NUCLEOTIDE SEQUENCE</scope>
</reference>
<evidence type="ECO:0000256" key="4">
    <source>
        <dbReference type="ARBA" id="ARBA00023163"/>
    </source>
</evidence>
<accession>F0WVF3</accession>
<dbReference type="GO" id="GO:0005737">
    <property type="term" value="C:cytoplasm"/>
    <property type="evidence" value="ECO:0007669"/>
    <property type="project" value="UniProtKB-ARBA"/>
</dbReference>
<sequence>MALQALSTKFLTLLRNHPDSITDAQVREYFENEGSGEYEKLPPVINTLMSEGRIKLFQKGASISYAIVAQEEAERLRGLTFANSVEQRVVLSEIERAGNKGIWTRDIKMQSNIAQQVVVKTLRLLESRQLIKSVKSISSKNKILYMLFDLGTSCKHNLEVFIDITFLSVPSTEVTGGPWYNEQEFDHVFINTLCTFVYEVIKASGMSTLKAITDKVHASGISKVALGSEEIRSILQTLMYDGRIEQVRSVSLKPMNNEVNYKVTQQITTMNYLSETPCGICPVFEQCREGNVISPRSCLYITKWLDLQDGEI</sequence>
<dbReference type="PANTHER" id="PTHR12780">
    <property type="entry name" value="RNA POLYMERASE III DNA DIRECTED , 39KD SUBUNIT-RELATED"/>
    <property type="match status" value="1"/>
</dbReference>
<name>F0WVF3_9STRA</name>
<dbReference type="EMBL" id="FR824344">
    <property type="protein sequence ID" value="CCA25467.1"/>
    <property type="molecule type" value="Genomic_DNA"/>
</dbReference>
<organism evidence="7">
    <name type="scientific">Albugo laibachii Nc14</name>
    <dbReference type="NCBI Taxonomy" id="890382"/>
    <lineage>
        <taxon>Eukaryota</taxon>
        <taxon>Sar</taxon>
        <taxon>Stramenopiles</taxon>
        <taxon>Oomycota</taxon>
        <taxon>Peronosporomycetes</taxon>
        <taxon>Albuginales</taxon>
        <taxon>Albuginaceae</taxon>
        <taxon>Albugo</taxon>
    </lineage>
</organism>
<evidence type="ECO:0000313" key="7">
    <source>
        <dbReference type="EMBL" id="CCA25394.1"/>
    </source>
</evidence>
<reference evidence="7" key="2">
    <citation type="submission" date="2011-02" db="EMBL/GenBank/DDBJ databases">
        <authorList>
            <person name="MacLean D."/>
        </authorList>
    </citation>
    <scope>NUCLEOTIDE SEQUENCE</scope>
</reference>
<evidence type="ECO:0000313" key="8">
    <source>
        <dbReference type="EMBL" id="CCA25467.1"/>
    </source>
</evidence>
<evidence type="ECO:0000256" key="5">
    <source>
        <dbReference type="ARBA" id="ARBA00023242"/>
    </source>
</evidence>
<dbReference type="GO" id="GO:0006383">
    <property type="term" value="P:transcription by RNA polymerase III"/>
    <property type="evidence" value="ECO:0007669"/>
    <property type="project" value="UniProtKB-UniRule"/>
</dbReference>
<dbReference type="InterPro" id="IPR036390">
    <property type="entry name" value="WH_DNA-bd_sf"/>
</dbReference>
<comment type="subcellular location">
    <subcellularLocation>
        <location evidence="1 6">Nucleus</location>
    </subcellularLocation>
</comment>
<evidence type="ECO:0000256" key="3">
    <source>
        <dbReference type="ARBA" id="ARBA00022478"/>
    </source>
</evidence>
<gene>
    <name evidence="7" type="primary">AlNc14C295G10295</name>
    <name evidence="8" type="synonym">AlNc14C299G10360</name>
    <name evidence="7" type="ORF">ALNC14_115380</name>
    <name evidence="8" type="ORF">ALNC14_116110</name>
</gene>
<dbReference type="PIRSF" id="PIRSF028763">
    <property type="entry name" value="RNA_pol_Rpc34"/>
    <property type="match status" value="1"/>
</dbReference>
<protein>
    <recommendedName>
        <fullName evidence="6">DNA-directed RNA polymerase III subunit RPC6</fullName>
        <shortName evidence="6">RNA polymerase III subunit C6</shortName>
    </recommendedName>
</protein>